<feature type="region of interest" description="Disordered" evidence="1">
    <location>
        <begin position="496"/>
        <end position="515"/>
    </location>
</feature>
<keyword evidence="2" id="KW-1133">Transmembrane helix</keyword>
<keyword evidence="4" id="KW-1185">Reference proteome</keyword>
<sequence>MASEAGVSPDKFQVTSIGFETVVGISLSDAVTLEEVTSALSAITGVNASQISVPALQTGQSGARRLQASALECVIKAASADDAALMSEVLAEASSVEQAFLSQGLNLTASITDPPRIAVKISQQVTAEQGTVTVPSSESSSSLLRDVFQTEIEMNILDLTFMASSSSTSFTSSLTTSSSTVTSELESSVTSTSSVTSSVGMTTITTRSATSTVTLDAGSESMYAFDVELWIADASAFNSTAYVIAMASEAGVSPDKFQVTSIGFETVVGISLSDAVTLEEVTSALSAITGVNASQISVPALQTGQSGARRLQASALECVIKAASADDAALMSEVLSEASSVEQAFLSQGLNLTASITDPPRIAVKISQQVTAEQGTVTVPSSESSSSLLRDVFQTEIEMNILDVTFMASSSSTSFTSSLTTSSSTVTSDPQSSATESPQDPQHVLSTGAVIALVLSMLVIATTGFLLLRRLRRRFRSDFVRQTSPQELSIIPMPAAAGEPEVEEHQPPTPRTAWT</sequence>
<dbReference type="AlphaFoldDB" id="A0A812RZ02"/>
<feature type="region of interest" description="Disordered" evidence="1">
    <location>
        <begin position="415"/>
        <end position="442"/>
    </location>
</feature>
<keyword evidence="2" id="KW-0472">Membrane</keyword>
<protein>
    <submittedName>
        <fullName evidence="3">Uncharacterized protein</fullName>
    </submittedName>
</protein>
<organism evidence="3 4">
    <name type="scientific">Symbiodinium necroappetens</name>
    <dbReference type="NCBI Taxonomy" id="1628268"/>
    <lineage>
        <taxon>Eukaryota</taxon>
        <taxon>Sar</taxon>
        <taxon>Alveolata</taxon>
        <taxon>Dinophyceae</taxon>
        <taxon>Suessiales</taxon>
        <taxon>Symbiodiniaceae</taxon>
        <taxon>Symbiodinium</taxon>
    </lineage>
</organism>
<dbReference type="EMBL" id="CAJNJA010020302">
    <property type="protein sequence ID" value="CAE7457771.1"/>
    <property type="molecule type" value="Genomic_DNA"/>
</dbReference>
<keyword evidence="2" id="KW-0812">Transmembrane</keyword>
<feature type="compositionally biased region" description="Low complexity" evidence="1">
    <location>
        <begin position="415"/>
        <end position="433"/>
    </location>
</feature>
<gene>
    <name evidence="3" type="ORF">SNEC2469_LOCUS12761</name>
</gene>
<dbReference type="Proteomes" id="UP000601435">
    <property type="component" value="Unassembled WGS sequence"/>
</dbReference>
<proteinExistence type="predicted"/>
<evidence type="ECO:0000256" key="2">
    <source>
        <dbReference type="SAM" id="Phobius"/>
    </source>
</evidence>
<feature type="transmembrane region" description="Helical" evidence="2">
    <location>
        <begin position="444"/>
        <end position="468"/>
    </location>
</feature>
<accession>A0A812RZ02</accession>
<evidence type="ECO:0000256" key="1">
    <source>
        <dbReference type="SAM" id="MobiDB-lite"/>
    </source>
</evidence>
<evidence type="ECO:0000313" key="3">
    <source>
        <dbReference type="EMBL" id="CAE7457771.1"/>
    </source>
</evidence>
<comment type="caution">
    <text evidence="3">The sequence shown here is derived from an EMBL/GenBank/DDBJ whole genome shotgun (WGS) entry which is preliminary data.</text>
</comment>
<name>A0A812RZ02_9DINO</name>
<reference evidence="3" key="1">
    <citation type="submission" date="2021-02" db="EMBL/GenBank/DDBJ databases">
        <authorList>
            <person name="Dougan E. K."/>
            <person name="Rhodes N."/>
            <person name="Thang M."/>
            <person name="Chan C."/>
        </authorList>
    </citation>
    <scope>NUCLEOTIDE SEQUENCE</scope>
</reference>
<evidence type="ECO:0000313" key="4">
    <source>
        <dbReference type="Proteomes" id="UP000601435"/>
    </source>
</evidence>